<dbReference type="Proteomes" id="UP001279734">
    <property type="component" value="Unassembled WGS sequence"/>
</dbReference>
<reference evidence="2" key="1">
    <citation type="submission" date="2023-05" db="EMBL/GenBank/DDBJ databases">
        <title>Nepenthes gracilis genome sequencing.</title>
        <authorList>
            <person name="Fukushima K."/>
        </authorList>
    </citation>
    <scope>NUCLEOTIDE SEQUENCE</scope>
    <source>
        <strain evidence="2">SING2019-196</strain>
    </source>
</reference>
<accession>A0AAD3XME2</accession>
<feature type="chain" id="PRO_5042163629" description="Secreted protein" evidence="1">
    <location>
        <begin position="23"/>
        <end position="141"/>
    </location>
</feature>
<gene>
    <name evidence="2" type="ORF">Nepgr_011530</name>
</gene>
<protein>
    <recommendedName>
        <fullName evidence="4">Secreted protein</fullName>
    </recommendedName>
</protein>
<dbReference type="EMBL" id="BSYO01000009">
    <property type="protein sequence ID" value="GMH09689.1"/>
    <property type="molecule type" value="Genomic_DNA"/>
</dbReference>
<evidence type="ECO:0000256" key="1">
    <source>
        <dbReference type="SAM" id="SignalP"/>
    </source>
</evidence>
<proteinExistence type="predicted"/>
<evidence type="ECO:0000313" key="3">
    <source>
        <dbReference type="Proteomes" id="UP001279734"/>
    </source>
</evidence>
<evidence type="ECO:0008006" key="4">
    <source>
        <dbReference type="Google" id="ProtNLM"/>
    </source>
</evidence>
<dbReference type="AlphaFoldDB" id="A0AAD3XME2"/>
<feature type="signal peptide" evidence="1">
    <location>
        <begin position="1"/>
        <end position="22"/>
    </location>
</feature>
<comment type="caution">
    <text evidence="2">The sequence shown here is derived from an EMBL/GenBank/DDBJ whole genome shotgun (WGS) entry which is preliminary data.</text>
</comment>
<keyword evidence="1" id="KW-0732">Signal</keyword>
<keyword evidence="3" id="KW-1185">Reference proteome</keyword>
<name>A0AAD3XME2_NEPGR</name>
<sequence length="141" mass="16003">MGAMLRWLVVSLVFGESSVCLGGSASARHRRFQDEGKAVISCRIQRFTALFQLTTPISEIRHNLVFHCHVICWSDSLQHVAQEIHHIPQRVQCLDMLRALHLKCHCFIKPSQSIDWHPNTSTKEGYLMVSNKGGKIGVRVQ</sequence>
<evidence type="ECO:0000313" key="2">
    <source>
        <dbReference type="EMBL" id="GMH09689.1"/>
    </source>
</evidence>
<organism evidence="2 3">
    <name type="scientific">Nepenthes gracilis</name>
    <name type="common">Slender pitcher plant</name>
    <dbReference type="NCBI Taxonomy" id="150966"/>
    <lineage>
        <taxon>Eukaryota</taxon>
        <taxon>Viridiplantae</taxon>
        <taxon>Streptophyta</taxon>
        <taxon>Embryophyta</taxon>
        <taxon>Tracheophyta</taxon>
        <taxon>Spermatophyta</taxon>
        <taxon>Magnoliopsida</taxon>
        <taxon>eudicotyledons</taxon>
        <taxon>Gunneridae</taxon>
        <taxon>Pentapetalae</taxon>
        <taxon>Caryophyllales</taxon>
        <taxon>Nepenthaceae</taxon>
        <taxon>Nepenthes</taxon>
    </lineage>
</organism>